<dbReference type="InterPro" id="IPR002018">
    <property type="entry name" value="CarbesteraseB"/>
</dbReference>
<reference evidence="9" key="1">
    <citation type="submission" date="2021-03" db="EMBL/GenBank/DDBJ databases">
        <authorList>
            <person name="Li R."/>
            <person name="Gong F."/>
            <person name="Pan H."/>
            <person name="Liang H."/>
            <person name="Miao H."/>
            <person name="Zhao Y."/>
            <person name="Duan L."/>
            <person name="Yang H."/>
            <person name="Wang L."/>
            <person name="Chen S."/>
            <person name="Zhu H."/>
        </authorList>
    </citation>
    <scope>NUCLEOTIDE SEQUENCE</scope>
    <source>
        <strain evidence="9">AglaCXE11466</strain>
    </source>
</reference>
<dbReference type="PANTHER" id="PTHR43142:SF1">
    <property type="entry name" value="CARBOXYLIC ESTER HYDROLASE"/>
    <property type="match status" value="1"/>
</dbReference>
<keyword evidence="3 6" id="KW-0378">Hydrolase</keyword>
<accession>A0A8F8QUE0</accession>
<keyword evidence="7" id="KW-1133">Transmembrane helix</keyword>
<evidence type="ECO:0000256" key="6">
    <source>
        <dbReference type="RuleBase" id="RU361235"/>
    </source>
</evidence>
<dbReference type="EMBL" id="MW809312">
    <property type="protein sequence ID" value="QYA71940.1"/>
    <property type="molecule type" value="Genomic_DNA"/>
</dbReference>
<protein>
    <recommendedName>
        <fullName evidence="6">Carboxylic ester hydrolase</fullName>
        <ecNumber evidence="6">3.1.1.-</ecNumber>
    </recommendedName>
</protein>
<name>A0A8F8QUE0_ANOGL</name>
<dbReference type="EC" id="3.1.1.-" evidence="6"/>
<sequence length="564" mass="63385">MMKQEYKLQNTYAALFLIHVILAYIANVYALGDPASIISIPQGKVQGTHQKAYSGRIYTAFEGIPYAKPPVGDLRFEEPVPVDKWDSILVASNNYMCMSFLPFPMIYGPKGTEDCLYVYVYVPRENVTGKENLEVVVHIHGGAFMMGSPQFMAGPSFIMDKEVVYVSFNYRLAILGFLSTEDEVVPGNNGLKDQSLAMKWIKDNIKYFGGNPESITLTGLSAGAASVHYHYLSPRSKGLFHRGFSQSGTALQPWALTENPLAKAKMVATTLNCTTESTKSMTQCLKKVPAKQLILAMKSLFVFMDFVPFTTFGPVVEKGGKNPFISEPPYKLLKEGKVYDVPWVVSNTRHEGLIPAGMIATMQTLSDLDKRWNEIGSFVLDINDTVAATDQMDVITKVRKYYLKDEAITNDNIYSLVDLFSDRVYKLPCEKAIRAHVAAVKSPVYYYFFTYILEMQSPIFHGIKPGSAHSDDGRILFPIIGTPPILKENDEKMMKHFTGFAEAYAKTNKPSFNNVEWKPVDPESRDINYLEIASPDDISMKKFKELGPNEFWDSLPIIENEKLF</sequence>
<feature type="transmembrane region" description="Helical" evidence="7">
    <location>
        <begin position="12"/>
        <end position="32"/>
    </location>
</feature>
<dbReference type="EMBL" id="MW809365">
    <property type="protein sequence ID" value="QYA71993.1"/>
    <property type="molecule type" value="mRNA"/>
</dbReference>
<dbReference type="SUPFAM" id="SSF53474">
    <property type="entry name" value="alpha/beta-Hydrolases"/>
    <property type="match status" value="1"/>
</dbReference>
<dbReference type="InterPro" id="IPR029058">
    <property type="entry name" value="AB_hydrolase_fold"/>
</dbReference>
<dbReference type="Gene3D" id="3.40.50.1820">
    <property type="entry name" value="alpha/beta hydrolase"/>
    <property type="match status" value="1"/>
</dbReference>
<evidence type="ECO:0000256" key="1">
    <source>
        <dbReference type="ARBA" id="ARBA00005964"/>
    </source>
</evidence>
<dbReference type="PANTHER" id="PTHR43142">
    <property type="entry name" value="CARBOXYLIC ESTER HYDROLASE"/>
    <property type="match status" value="1"/>
</dbReference>
<evidence type="ECO:0000256" key="4">
    <source>
        <dbReference type="ARBA" id="ARBA00023157"/>
    </source>
</evidence>
<evidence type="ECO:0000256" key="2">
    <source>
        <dbReference type="ARBA" id="ARBA00022487"/>
    </source>
</evidence>
<evidence type="ECO:0000256" key="5">
    <source>
        <dbReference type="ARBA" id="ARBA00023180"/>
    </source>
</evidence>
<dbReference type="AlphaFoldDB" id="A0A8F8QUE0"/>
<keyword evidence="2" id="KW-0719">Serine esterase</keyword>
<evidence type="ECO:0000256" key="7">
    <source>
        <dbReference type="SAM" id="Phobius"/>
    </source>
</evidence>
<dbReference type="GeneID" id="108904761"/>
<comment type="similarity">
    <text evidence="1 6">Belongs to the type-B carboxylesterase/lipase family.</text>
</comment>
<dbReference type="Pfam" id="PF00135">
    <property type="entry name" value="COesterase"/>
    <property type="match status" value="1"/>
</dbReference>
<keyword evidence="4" id="KW-1015">Disulfide bond</keyword>
<proteinExistence type="evidence at transcript level"/>
<organism evidence="9">
    <name type="scientific">Anoplophora glabripennis</name>
    <name type="common">Asian longhorn beetle</name>
    <name type="synonym">Anoplophora nobilis</name>
    <dbReference type="NCBI Taxonomy" id="217634"/>
    <lineage>
        <taxon>Eukaryota</taxon>
        <taxon>Metazoa</taxon>
        <taxon>Ecdysozoa</taxon>
        <taxon>Arthropoda</taxon>
        <taxon>Hexapoda</taxon>
        <taxon>Insecta</taxon>
        <taxon>Pterygota</taxon>
        <taxon>Neoptera</taxon>
        <taxon>Endopterygota</taxon>
        <taxon>Coleoptera</taxon>
        <taxon>Polyphaga</taxon>
        <taxon>Cucujiformia</taxon>
        <taxon>Chrysomeloidea</taxon>
        <taxon>Cerambycidae</taxon>
        <taxon>Lamiinae</taxon>
        <taxon>Lamiini</taxon>
        <taxon>Anoplophora</taxon>
    </lineage>
</organism>
<dbReference type="OrthoDB" id="6846267at2759"/>
<dbReference type="PROSITE" id="PS00122">
    <property type="entry name" value="CARBOXYLESTERASE_B_1"/>
    <property type="match status" value="1"/>
</dbReference>
<dbReference type="InterPro" id="IPR019826">
    <property type="entry name" value="Carboxylesterase_B_AS"/>
</dbReference>
<evidence type="ECO:0000259" key="8">
    <source>
        <dbReference type="Pfam" id="PF00135"/>
    </source>
</evidence>
<dbReference type="RefSeq" id="XP_018562955.1">
    <property type="nucleotide sequence ID" value="XM_018707439.1"/>
</dbReference>
<evidence type="ECO:0000256" key="3">
    <source>
        <dbReference type="ARBA" id="ARBA00022801"/>
    </source>
</evidence>
<keyword evidence="5" id="KW-0325">Glycoprotein</keyword>
<dbReference type="KEGG" id="agb:108904761"/>
<keyword evidence="7" id="KW-0812">Transmembrane</keyword>
<evidence type="ECO:0000313" key="9">
    <source>
        <dbReference type="EMBL" id="QYA71993.1"/>
    </source>
</evidence>
<keyword evidence="7" id="KW-0472">Membrane</keyword>
<feature type="domain" description="Carboxylesterase type B" evidence="8">
    <location>
        <begin position="36"/>
        <end position="542"/>
    </location>
</feature>
<dbReference type="GO" id="GO:0052689">
    <property type="term" value="F:carboxylic ester hydrolase activity"/>
    <property type="evidence" value="ECO:0007669"/>
    <property type="project" value="UniProtKB-KW"/>
</dbReference>